<keyword evidence="2" id="KW-0378">Hydrolase</keyword>
<dbReference type="GO" id="GO:0055070">
    <property type="term" value="P:copper ion homeostasis"/>
    <property type="evidence" value="ECO:0007669"/>
    <property type="project" value="TreeGrafter"/>
</dbReference>
<evidence type="ECO:0000313" key="2">
    <source>
        <dbReference type="EMBL" id="ADP77517.1"/>
    </source>
</evidence>
<dbReference type="PANTHER" id="PTHR43520:SF8">
    <property type="entry name" value="P-TYPE CU(+) TRANSPORTER"/>
    <property type="match status" value="1"/>
</dbReference>
<proteinExistence type="predicted"/>
<dbReference type="InterPro" id="IPR023214">
    <property type="entry name" value="HAD_sf"/>
</dbReference>
<organism evidence="2 3">
    <name type="scientific">Methanothermus fervidus (strain ATCC 43054 / DSM 2088 / JCM 10308 / V24 S)</name>
    <dbReference type="NCBI Taxonomy" id="523846"/>
    <lineage>
        <taxon>Archaea</taxon>
        <taxon>Methanobacteriati</taxon>
        <taxon>Methanobacteriota</taxon>
        <taxon>Methanomada group</taxon>
        <taxon>Methanobacteria</taxon>
        <taxon>Methanobacteriales</taxon>
        <taxon>Methanothermaceae</taxon>
        <taxon>Methanothermus</taxon>
    </lineage>
</organism>
<dbReference type="SUPFAM" id="SSF56784">
    <property type="entry name" value="HAD-like"/>
    <property type="match status" value="1"/>
</dbReference>
<keyword evidence="3" id="KW-1185">Reference proteome</keyword>
<dbReference type="GO" id="GO:0005524">
    <property type="term" value="F:ATP binding"/>
    <property type="evidence" value="ECO:0007669"/>
    <property type="project" value="InterPro"/>
</dbReference>
<evidence type="ECO:0000313" key="3">
    <source>
        <dbReference type="Proteomes" id="UP000002315"/>
    </source>
</evidence>
<dbReference type="GO" id="GO:0016020">
    <property type="term" value="C:membrane"/>
    <property type="evidence" value="ECO:0007669"/>
    <property type="project" value="InterPro"/>
</dbReference>
<dbReference type="Pfam" id="PF00702">
    <property type="entry name" value="Hydrolase"/>
    <property type="match status" value="1"/>
</dbReference>
<dbReference type="AlphaFoldDB" id="E3GYY5"/>
<dbReference type="SFLD" id="SFLDG01129">
    <property type="entry name" value="C1.5:_HAD__Beta-PGM__Phosphata"/>
    <property type="match status" value="1"/>
</dbReference>
<dbReference type="HOGENOM" id="CLU_1052165_0_0_2"/>
<dbReference type="GO" id="GO:0005507">
    <property type="term" value="F:copper ion binding"/>
    <property type="evidence" value="ECO:0007669"/>
    <property type="project" value="TreeGrafter"/>
</dbReference>
<dbReference type="PRINTS" id="PR00119">
    <property type="entry name" value="CATATPASE"/>
</dbReference>
<keyword evidence="1" id="KW-1278">Translocase</keyword>
<dbReference type="EMBL" id="CP002278">
    <property type="protein sequence ID" value="ADP77517.1"/>
    <property type="molecule type" value="Genomic_DNA"/>
</dbReference>
<dbReference type="GO" id="GO:0043682">
    <property type="term" value="F:P-type divalent copper transporter activity"/>
    <property type="evidence" value="ECO:0007669"/>
    <property type="project" value="TreeGrafter"/>
</dbReference>
<accession>E3GYY5</accession>
<dbReference type="OrthoDB" id="146001at2157"/>
<dbReference type="InterPro" id="IPR001757">
    <property type="entry name" value="P_typ_ATPase"/>
</dbReference>
<dbReference type="GO" id="GO:0016887">
    <property type="term" value="F:ATP hydrolysis activity"/>
    <property type="evidence" value="ECO:0007669"/>
    <property type="project" value="InterPro"/>
</dbReference>
<dbReference type="PANTHER" id="PTHR43520">
    <property type="entry name" value="ATP7, ISOFORM B"/>
    <property type="match status" value="1"/>
</dbReference>
<dbReference type="InterPro" id="IPR036412">
    <property type="entry name" value="HAD-like_sf"/>
</dbReference>
<dbReference type="Proteomes" id="UP000002315">
    <property type="component" value="Chromosome"/>
</dbReference>
<dbReference type="KEGG" id="mfv:Mfer_0718"/>
<gene>
    <name evidence="2" type="ordered locus">Mfer_0718</name>
</gene>
<dbReference type="STRING" id="523846.Mfer_0718"/>
<evidence type="ECO:0000256" key="1">
    <source>
        <dbReference type="ARBA" id="ARBA00022967"/>
    </source>
</evidence>
<dbReference type="SFLD" id="SFLDS00003">
    <property type="entry name" value="Haloacid_Dehalogenase"/>
    <property type="match status" value="1"/>
</dbReference>
<name>E3GYY5_METFV</name>
<dbReference type="Gene3D" id="3.40.50.1000">
    <property type="entry name" value="HAD superfamily/HAD-like"/>
    <property type="match status" value="1"/>
</dbReference>
<reference evidence="2 3" key="1">
    <citation type="journal article" date="2010" name="Stand. Genomic Sci.">
        <title>Complete genome sequence of Methanothermus fervidus type strain (V24S).</title>
        <authorList>
            <person name="Anderson I."/>
            <person name="Djao O.D."/>
            <person name="Misra M."/>
            <person name="Chertkov O."/>
            <person name="Nolan M."/>
            <person name="Lucas S."/>
            <person name="Lapidus A."/>
            <person name="Del Rio T.G."/>
            <person name="Tice H."/>
            <person name="Cheng J.F."/>
            <person name="Tapia R."/>
            <person name="Han C."/>
            <person name="Goodwin L."/>
            <person name="Pitluck S."/>
            <person name="Liolios K."/>
            <person name="Ivanova N."/>
            <person name="Mavromatis K."/>
            <person name="Mikhailova N."/>
            <person name="Pati A."/>
            <person name="Brambilla E."/>
            <person name="Chen A."/>
            <person name="Palaniappan K."/>
            <person name="Land M."/>
            <person name="Hauser L."/>
            <person name="Chang Y.J."/>
            <person name="Jeffries C.D."/>
            <person name="Sikorski J."/>
            <person name="Spring S."/>
            <person name="Rohde M."/>
            <person name="Eichinger K."/>
            <person name="Huber H."/>
            <person name="Wirth R."/>
            <person name="Goker M."/>
            <person name="Detter J.C."/>
            <person name="Woyke T."/>
            <person name="Bristow J."/>
            <person name="Eisen J.A."/>
            <person name="Markowitz V."/>
            <person name="Hugenholtz P."/>
            <person name="Klenk H.P."/>
            <person name="Kyrpides N.C."/>
        </authorList>
    </citation>
    <scope>NUCLEOTIDE SEQUENCE [LARGE SCALE GENOMIC DNA]</scope>
    <source>
        <strain evidence="3">ATCC 43054 / DSM 2088 / JCM 10308 / V24 S</strain>
    </source>
</reference>
<protein>
    <submittedName>
        <fullName evidence="2">Haloacid dehalogenase domain protein hydrolase</fullName>
    </submittedName>
</protein>
<sequence length="265" mass="29535">MKIFVFDNAGTLTKRYIAVKDLRSGKYCFDIGSQEIVDHTKNRVLLGIDTDSLSCLLNANPNQKIYDFIKKNKIRVSATYPFKIKNKTIIKMLKTCECTVKELQDLLRKVGKKGFNIQICTGSGFIGNLDTCEIEFLLAAGGKLFPGVKEVINELKKRNIEVYIASGDREEALKELARIIKIPISNVFGHLDPKGKEKVVKNFKKRGKVVMVGNGPNDVLALKAADVGILTLQHGEKIPNDVLDASDIVIKNIKEILKILDDIDC</sequence>
<dbReference type="NCBIfam" id="TIGR01494">
    <property type="entry name" value="ATPase_P-type"/>
    <property type="match status" value="1"/>
</dbReference>